<organism evidence="3">
    <name type="scientific">Haemonchus placei</name>
    <name type="common">Barber's pole worm</name>
    <dbReference type="NCBI Taxonomy" id="6290"/>
    <lineage>
        <taxon>Eukaryota</taxon>
        <taxon>Metazoa</taxon>
        <taxon>Ecdysozoa</taxon>
        <taxon>Nematoda</taxon>
        <taxon>Chromadorea</taxon>
        <taxon>Rhabditida</taxon>
        <taxon>Rhabditina</taxon>
        <taxon>Rhabditomorpha</taxon>
        <taxon>Strongyloidea</taxon>
        <taxon>Trichostrongylidae</taxon>
        <taxon>Haemonchus</taxon>
    </lineage>
</organism>
<sequence>MLEISRFMQVSLERDDPLNCSSSREGLKKTLPALVEVGDQQDDR</sequence>
<protein>
    <submittedName>
        <fullName evidence="1 3">Uncharacterized protein</fullName>
    </submittedName>
</protein>
<dbReference type="Proteomes" id="UP000268014">
    <property type="component" value="Unassembled WGS sequence"/>
</dbReference>
<reference evidence="3" key="1">
    <citation type="submission" date="2017-02" db="UniProtKB">
        <authorList>
            <consortium name="WormBaseParasite"/>
        </authorList>
    </citation>
    <scope>IDENTIFICATION</scope>
</reference>
<keyword evidence="2" id="KW-1185">Reference proteome</keyword>
<reference evidence="1 2" key="2">
    <citation type="submission" date="2018-11" db="EMBL/GenBank/DDBJ databases">
        <authorList>
            <consortium name="Pathogen Informatics"/>
        </authorList>
    </citation>
    <scope>NUCLEOTIDE SEQUENCE [LARGE SCALE GENOMIC DNA]</scope>
    <source>
        <strain evidence="1 2">MHpl1</strain>
    </source>
</reference>
<evidence type="ECO:0000313" key="1">
    <source>
        <dbReference type="EMBL" id="VDO62008.1"/>
    </source>
</evidence>
<dbReference type="EMBL" id="UZAF01019616">
    <property type="protein sequence ID" value="VDO62008.1"/>
    <property type="molecule type" value="Genomic_DNA"/>
</dbReference>
<dbReference type="AlphaFoldDB" id="A0A0N4WYB4"/>
<name>A0A0N4WYB4_HAEPC</name>
<evidence type="ECO:0000313" key="3">
    <source>
        <dbReference type="WBParaSite" id="HPLM_0001685901-mRNA-1"/>
    </source>
</evidence>
<gene>
    <name evidence="1" type="ORF">HPLM_LOCUS16851</name>
</gene>
<proteinExistence type="predicted"/>
<accession>A0A0N4WYB4</accession>
<dbReference type="WBParaSite" id="HPLM_0001685901-mRNA-1">
    <property type="protein sequence ID" value="HPLM_0001685901-mRNA-1"/>
    <property type="gene ID" value="HPLM_0001685901"/>
</dbReference>
<evidence type="ECO:0000313" key="2">
    <source>
        <dbReference type="Proteomes" id="UP000268014"/>
    </source>
</evidence>